<dbReference type="PROSITE" id="PS51257">
    <property type="entry name" value="PROKAR_LIPOPROTEIN"/>
    <property type="match status" value="1"/>
</dbReference>
<comment type="caution">
    <text evidence="2">The sequence shown here is derived from an EMBL/GenBank/DDBJ whole genome shotgun (WGS) entry which is preliminary data.</text>
</comment>
<dbReference type="InterPro" id="IPR051200">
    <property type="entry name" value="Host-pathogen_enzymatic-act"/>
</dbReference>
<reference evidence="3" key="1">
    <citation type="journal article" date="2019" name="Int. J. Syst. Evol. Microbiol.">
        <title>The Global Catalogue of Microorganisms (GCM) 10K type strain sequencing project: providing services to taxonomists for standard genome sequencing and annotation.</title>
        <authorList>
            <consortium name="The Broad Institute Genomics Platform"/>
            <consortium name="The Broad Institute Genome Sequencing Center for Infectious Disease"/>
            <person name="Wu L."/>
            <person name="Ma J."/>
        </authorList>
    </citation>
    <scope>NUCLEOTIDE SEQUENCE [LARGE SCALE GENOMIC DNA]</scope>
    <source>
        <strain evidence="3">JCM 18283</strain>
    </source>
</reference>
<dbReference type="SUPFAM" id="SSF50998">
    <property type="entry name" value="Quinoprotein alcohol dehydrogenase-like"/>
    <property type="match status" value="1"/>
</dbReference>
<feature type="signal peptide" evidence="1">
    <location>
        <begin position="1"/>
        <end position="24"/>
    </location>
</feature>
<sequence>MRSFKHSYLLLLSALSLLATSCSKDDDPIVAEDNLGTGVFIVNQGAFSASNASLTFYNTTTKKVTLDVFSAANGTGLGSVANDAAIYGSKMYITVNVSSTLEVVDPRNGKLIKHIDMKNNGVARQPRYVAFYKNKAYITSYDNTVAVIDTASLTIEKFITVGRNPEQMAIANGKLYVANSGGLTFGNPDNSVSVIDLNTNTETKKITVPANPVSLAADAGGDVYVISAGDYDKILPALTIINGTNDAIKSSETTDIGYGNTIAIAGNSAYLISGDGKVVVFNTTTDQVSNANFITGNFKFATPFAIAVKESTGEVFVTDAKGYTADGKLYIFSREGAIKDSAATGLIPGKVVFKNN</sequence>
<dbReference type="PANTHER" id="PTHR47197">
    <property type="entry name" value="PROTEIN NIRF"/>
    <property type="match status" value="1"/>
</dbReference>
<dbReference type="InterPro" id="IPR015943">
    <property type="entry name" value="WD40/YVTN_repeat-like_dom_sf"/>
</dbReference>
<evidence type="ECO:0008006" key="4">
    <source>
        <dbReference type="Google" id="ProtNLM"/>
    </source>
</evidence>
<dbReference type="PANTHER" id="PTHR47197:SF3">
    <property type="entry name" value="DIHYDRO-HEME D1 DEHYDROGENASE"/>
    <property type="match status" value="1"/>
</dbReference>
<evidence type="ECO:0000313" key="3">
    <source>
        <dbReference type="Proteomes" id="UP001501436"/>
    </source>
</evidence>
<keyword evidence="3" id="KW-1185">Reference proteome</keyword>
<dbReference type="InterPro" id="IPR031815">
    <property type="entry name" value="DUF5074"/>
</dbReference>
<dbReference type="EMBL" id="BAABJI010000002">
    <property type="protein sequence ID" value="GAA4913902.1"/>
    <property type="molecule type" value="Genomic_DNA"/>
</dbReference>
<gene>
    <name evidence="2" type="ORF">GCM10023313_16500</name>
</gene>
<evidence type="ECO:0000256" key="1">
    <source>
        <dbReference type="SAM" id="SignalP"/>
    </source>
</evidence>
<dbReference type="InterPro" id="IPR011964">
    <property type="entry name" value="YVTN_b-propeller_repeat"/>
</dbReference>
<organism evidence="2 3">
    <name type="scientific">Mucilaginibacter defluvii</name>
    <dbReference type="NCBI Taxonomy" id="1196019"/>
    <lineage>
        <taxon>Bacteria</taxon>
        <taxon>Pseudomonadati</taxon>
        <taxon>Bacteroidota</taxon>
        <taxon>Sphingobacteriia</taxon>
        <taxon>Sphingobacteriales</taxon>
        <taxon>Sphingobacteriaceae</taxon>
        <taxon>Mucilaginibacter</taxon>
    </lineage>
</organism>
<dbReference type="NCBIfam" id="TIGR02276">
    <property type="entry name" value="beta_rpt_yvtn"/>
    <property type="match status" value="1"/>
</dbReference>
<proteinExistence type="predicted"/>
<feature type="chain" id="PRO_5046890815" description="YVTN family beta-propeller protein" evidence="1">
    <location>
        <begin position="25"/>
        <end position="356"/>
    </location>
</feature>
<dbReference type="RefSeq" id="WP_345330579.1">
    <property type="nucleotide sequence ID" value="NZ_BAABJI010000002.1"/>
</dbReference>
<accession>A0ABP9FUU1</accession>
<evidence type="ECO:0000313" key="2">
    <source>
        <dbReference type="EMBL" id="GAA4913902.1"/>
    </source>
</evidence>
<protein>
    <recommendedName>
        <fullName evidence="4">YVTN family beta-propeller protein</fullName>
    </recommendedName>
</protein>
<dbReference type="Proteomes" id="UP001501436">
    <property type="component" value="Unassembled WGS sequence"/>
</dbReference>
<dbReference type="Gene3D" id="2.130.10.10">
    <property type="entry name" value="YVTN repeat-like/Quinoprotein amine dehydrogenase"/>
    <property type="match status" value="1"/>
</dbReference>
<dbReference type="InterPro" id="IPR011047">
    <property type="entry name" value="Quinoprotein_ADH-like_sf"/>
</dbReference>
<dbReference type="Pfam" id="PF16819">
    <property type="entry name" value="DUF5074"/>
    <property type="match status" value="1"/>
</dbReference>
<keyword evidence="1" id="KW-0732">Signal</keyword>
<name>A0ABP9FUU1_9SPHI</name>